<evidence type="ECO:0000313" key="1">
    <source>
        <dbReference type="EMBL" id="KAH8001450.1"/>
    </source>
</evidence>
<evidence type="ECO:0000313" key="2">
    <source>
        <dbReference type="Proteomes" id="UP000827872"/>
    </source>
</evidence>
<organism evidence="1 2">
    <name type="scientific">Sphaerodactylus townsendi</name>
    <dbReference type="NCBI Taxonomy" id="933632"/>
    <lineage>
        <taxon>Eukaryota</taxon>
        <taxon>Metazoa</taxon>
        <taxon>Chordata</taxon>
        <taxon>Craniata</taxon>
        <taxon>Vertebrata</taxon>
        <taxon>Euteleostomi</taxon>
        <taxon>Lepidosauria</taxon>
        <taxon>Squamata</taxon>
        <taxon>Bifurcata</taxon>
        <taxon>Gekkota</taxon>
        <taxon>Sphaerodactylidae</taxon>
        <taxon>Sphaerodactylus</taxon>
    </lineage>
</organism>
<proteinExistence type="predicted"/>
<protein>
    <submittedName>
        <fullName evidence="1">Serine-rich coiled-coil domain-containing protein 2</fullName>
    </submittedName>
</protein>
<reference evidence="1" key="1">
    <citation type="submission" date="2021-08" db="EMBL/GenBank/DDBJ databases">
        <title>The first chromosome-level gecko genome reveals the dynamic sex chromosomes of Neotropical dwarf geckos (Sphaerodactylidae: Sphaerodactylus).</title>
        <authorList>
            <person name="Pinto B.J."/>
            <person name="Keating S.E."/>
            <person name="Gamble T."/>
        </authorList>
    </citation>
    <scope>NUCLEOTIDE SEQUENCE</scope>
    <source>
        <strain evidence="1">TG3544</strain>
    </source>
</reference>
<dbReference type="EMBL" id="CM037621">
    <property type="protein sequence ID" value="KAH8001450.1"/>
    <property type="molecule type" value="Genomic_DNA"/>
</dbReference>
<keyword evidence="2" id="KW-1185">Reference proteome</keyword>
<dbReference type="Proteomes" id="UP000827872">
    <property type="component" value="Linkage Group LG08"/>
</dbReference>
<comment type="caution">
    <text evidence="1">The sequence shown here is derived from an EMBL/GenBank/DDBJ whole genome shotgun (WGS) entry which is preliminary data.</text>
</comment>
<gene>
    <name evidence="1" type="primary">CCSER2_1</name>
    <name evidence="1" type="ORF">K3G42_007888</name>
</gene>
<sequence length="174" mass="20342">MLKGTWDILNNLDSCDLEDDDLMLDVELPEDAPCDNVDCENMNRYERPERNIRQQKEGLWKRTPQRWNAQDHYHLGHTDHFHHGRNDLNRTSTYLGSPPVGHLEGYGAPCWYPPFVGLPPNTVMLDEMTLRHMVQDCTTVKTQLLKMKRILNQIYDNLCDKTTFSVFHSIDISK</sequence>
<accession>A0ACB8F7W2</accession>
<name>A0ACB8F7W2_9SAUR</name>